<dbReference type="GO" id="GO:0005524">
    <property type="term" value="F:ATP binding"/>
    <property type="evidence" value="ECO:0007669"/>
    <property type="project" value="UniProtKB-KW"/>
</dbReference>
<evidence type="ECO:0000313" key="2">
    <source>
        <dbReference type="EMBL" id="KAA1119216.1"/>
    </source>
</evidence>
<dbReference type="OrthoDB" id="245989at2759"/>
<evidence type="ECO:0000313" key="4">
    <source>
        <dbReference type="Proteomes" id="UP000325313"/>
    </source>
</evidence>
<accession>A0A5B0LM55</accession>
<organism evidence="1 4">
    <name type="scientific">Puccinia graminis f. sp. tritici</name>
    <dbReference type="NCBI Taxonomy" id="56615"/>
    <lineage>
        <taxon>Eukaryota</taxon>
        <taxon>Fungi</taxon>
        <taxon>Dikarya</taxon>
        <taxon>Basidiomycota</taxon>
        <taxon>Pucciniomycotina</taxon>
        <taxon>Pucciniomycetes</taxon>
        <taxon>Pucciniales</taxon>
        <taxon>Pucciniaceae</taxon>
        <taxon>Puccinia</taxon>
    </lineage>
</organism>
<keyword evidence="1" id="KW-0067">ATP-binding</keyword>
<evidence type="ECO:0000313" key="1">
    <source>
        <dbReference type="EMBL" id="KAA1065126.1"/>
    </source>
</evidence>
<dbReference type="Proteomes" id="UP000324748">
    <property type="component" value="Unassembled WGS sequence"/>
</dbReference>
<dbReference type="AlphaFoldDB" id="A0A5B0LM55"/>
<name>A0A5B0LM55_PUCGR</name>
<comment type="caution">
    <text evidence="1">The sequence shown here is derived from an EMBL/GenBank/DDBJ whole genome shotgun (WGS) entry which is preliminary data.</text>
</comment>
<sequence>MVDFLCSLTNPLTAKARSEAAHEVPQTPAEFIAAFRCSKHFFNLNLEMIQYDSSYPLSGAAQHIIYLVPAEKDSFVRARLPWSWTLSTSKRAGICGYPCRYLPAPADVDA</sequence>
<keyword evidence="1" id="KW-0547">Nucleotide-binding</keyword>
<protein>
    <submittedName>
        <fullName evidence="1">ATP-binding cassette transporter snq2</fullName>
    </submittedName>
</protein>
<dbReference type="Proteomes" id="UP000325313">
    <property type="component" value="Unassembled WGS sequence"/>
</dbReference>
<evidence type="ECO:0000313" key="3">
    <source>
        <dbReference type="Proteomes" id="UP000324748"/>
    </source>
</evidence>
<keyword evidence="3" id="KW-1185">Reference proteome</keyword>
<gene>
    <name evidence="1" type="primary">SNQ2_1</name>
    <name evidence="2" type="synonym">SNQ2_2</name>
    <name evidence="2" type="ORF">PGT21_018213</name>
    <name evidence="1" type="ORF">PGTUg99_001030</name>
</gene>
<proteinExistence type="predicted"/>
<reference evidence="3 4" key="1">
    <citation type="submission" date="2019-05" db="EMBL/GenBank/DDBJ databases">
        <title>Emergence of the Ug99 lineage of the wheat stem rust pathogen through somatic hybridization.</title>
        <authorList>
            <person name="Li F."/>
            <person name="Upadhyaya N.M."/>
            <person name="Sperschneider J."/>
            <person name="Matny O."/>
            <person name="Nguyen-Phuc H."/>
            <person name="Mago R."/>
            <person name="Raley C."/>
            <person name="Miller M.E."/>
            <person name="Silverstein K.A.T."/>
            <person name="Henningsen E."/>
            <person name="Hirsch C.D."/>
            <person name="Visser B."/>
            <person name="Pretorius Z.A."/>
            <person name="Steffenson B.J."/>
            <person name="Schwessinger B."/>
            <person name="Dodds P.N."/>
            <person name="Figueroa M."/>
        </authorList>
    </citation>
    <scope>NUCLEOTIDE SEQUENCE [LARGE SCALE GENOMIC DNA]</scope>
    <source>
        <strain evidence="2">21-0</strain>
        <strain evidence="1 4">Ug99</strain>
    </source>
</reference>
<dbReference type="EMBL" id="VSWC01000001">
    <property type="protein sequence ID" value="KAA1119216.1"/>
    <property type="molecule type" value="Genomic_DNA"/>
</dbReference>
<dbReference type="EMBL" id="VDEP01000512">
    <property type="protein sequence ID" value="KAA1065126.1"/>
    <property type="molecule type" value="Genomic_DNA"/>
</dbReference>